<comment type="cofactor">
    <cofactor evidence="3">
        <name>a divalent metal cation</name>
        <dbReference type="ChEBI" id="CHEBI:60240"/>
    </cofactor>
</comment>
<dbReference type="InterPro" id="IPR023214">
    <property type="entry name" value="HAD_sf"/>
</dbReference>
<gene>
    <name evidence="4" type="ORF">HAND1043_LOCUS21125</name>
</gene>
<dbReference type="InterPro" id="IPR001830">
    <property type="entry name" value="Glyco_trans_20"/>
</dbReference>
<reference evidence="4" key="1">
    <citation type="submission" date="2021-01" db="EMBL/GenBank/DDBJ databases">
        <authorList>
            <person name="Corre E."/>
            <person name="Pelletier E."/>
            <person name="Niang G."/>
            <person name="Scheremetjew M."/>
            <person name="Finn R."/>
            <person name="Kale V."/>
            <person name="Holt S."/>
            <person name="Cochrane G."/>
            <person name="Meng A."/>
            <person name="Brown T."/>
            <person name="Cohen L."/>
        </authorList>
    </citation>
    <scope>NUCLEOTIDE SEQUENCE</scope>
    <source>
        <strain evidence="4">CCMP441</strain>
    </source>
</reference>
<dbReference type="AlphaFoldDB" id="A0A7S0UCV1"/>
<dbReference type="EC" id="3.1.3.12" evidence="3"/>
<name>A0A7S0UCV1_HEMAN</name>
<dbReference type="PANTHER" id="PTHR10788:SF94">
    <property type="entry name" value="ALPHA,ALPHA-TREHALOSE-PHOSPHATE SYNTHASE [UDP-FORMING] 5"/>
    <property type="match status" value="1"/>
</dbReference>
<comment type="similarity">
    <text evidence="1">In the N-terminal section; belongs to the glycosyltransferase 20 family.</text>
</comment>
<evidence type="ECO:0000256" key="1">
    <source>
        <dbReference type="ARBA" id="ARBA00005409"/>
    </source>
</evidence>
<dbReference type="EMBL" id="HBFK01034857">
    <property type="protein sequence ID" value="CAD8754617.1"/>
    <property type="molecule type" value="Transcribed_RNA"/>
</dbReference>
<comment type="similarity">
    <text evidence="3">Belongs to the trehalose phosphatase family.</text>
</comment>
<comment type="similarity">
    <text evidence="2">In the C-terminal section; belongs to the trehalose phosphatase family.</text>
</comment>
<comment type="pathway">
    <text evidence="3">Glycan biosynthesis; trehalose biosynthesis.</text>
</comment>
<dbReference type="FunFam" id="3.40.50.1000:FF:000052">
    <property type="entry name" value="Alpha,alpha-trehalose-phosphate synthase [UDP-forming] 6"/>
    <property type="match status" value="1"/>
</dbReference>
<proteinExistence type="inferred from homology"/>
<organism evidence="4">
    <name type="scientific">Hemiselmis andersenii</name>
    <name type="common">Cryptophyte alga</name>
    <dbReference type="NCBI Taxonomy" id="464988"/>
    <lineage>
        <taxon>Eukaryota</taxon>
        <taxon>Cryptophyceae</taxon>
        <taxon>Cryptomonadales</taxon>
        <taxon>Hemiselmidaceae</taxon>
        <taxon>Hemiselmis</taxon>
    </lineage>
</organism>
<dbReference type="Gene3D" id="3.40.50.1000">
    <property type="entry name" value="HAD superfamily/HAD-like"/>
    <property type="match status" value="1"/>
</dbReference>
<dbReference type="GO" id="GO:0005829">
    <property type="term" value="C:cytosol"/>
    <property type="evidence" value="ECO:0007669"/>
    <property type="project" value="TreeGrafter"/>
</dbReference>
<dbReference type="SUPFAM" id="SSF56784">
    <property type="entry name" value="HAD-like"/>
    <property type="match status" value="1"/>
</dbReference>
<evidence type="ECO:0000256" key="2">
    <source>
        <dbReference type="ARBA" id="ARBA00006330"/>
    </source>
</evidence>
<dbReference type="Pfam" id="PF02358">
    <property type="entry name" value="Trehalose_PPase"/>
    <property type="match status" value="1"/>
</dbReference>
<dbReference type="InterPro" id="IPR036412">
    <property type="entry name" value="HAD-like_sf"/>
</dbReference>
<comment type="function">
    <text evidence="3">Removes the phosphate from trehalose 6-phosphate to produce free trehalose.</text>
</comment>
<comment type="catalytic activity">
    <reaction evidence="3">
        <text>alpha,alpha-trehalose 6-phosphate + H2O = alpha,alpha-trehalose + phosphate</text>
        <dbReference type="Rhea" id="RHEA:23420"/>
        <dbReference type="ChEBI" id="CHEBI:15377"/>
        <dbReference type="ChEBI" id="CHEBI:16551"/>
        <dbReference type="ChEBI" id="CHEBI:43474"/>
        <dbReference type="ChEBI" id="CHEBI:58429"/>
        <dbReference type="EC" id="3.1.3.12"/>
    </reaction>
</comment>
<evidence type="ECO:0000313" key="4">
    <source>
        <dbReference type="EMBL" id="CAD8754617.1"/>
    </source>
</evidence>
<accession>A0A7S0UCV1</accession>
<dbReference type="InterPro" id="IPR003337">
    <property type="entry name" value="Trehalose_PPase"/>
</dbReference>
<dbReference type="GO" id="GO:0004805">
    <property type="term" value="F:trehalose-phosphatase activity"/>
    <property type="evidence" value="ECO:0007669"/>
    <property type="project" value="UniProtKB-EC"/>
</dbReference>
<evidence type="ECO:0000256" key="3">
    <source>
        <dbReference type="RuleBase" id="RU361117"/>
    </source>
</evidence>
<dbReference type="PANTHER" id="PTHR10788">
    <property type="entry name" value="TREHALOSE-6-PHOSPHATE SYNTHASE"/>
    <property type="match status" value="1"/>
</dbReference>
<dbReference type="NCBIfam" id="TIGR00685">
    <property type="entry name" value="T6PP"/>
    <property type="match status" value="1"/>
</dbReference>
<protein>
    <recommendedName>
        <fullName evidence="3">Trehalose 6-phosphate phosphatase</fullName>
        <ecNumber evidence="3">3.1.3.12</ecNumber>
    </recommendedName>
</protein>
<sequence>MAAEDGYCYKWPGSPVGRWDIKMEIDNGWKDVALGLMRQYTERTNGSYVDDEKTTSVTWHWERCNPDFGTLQGKELQNHLKEMLSHFPVRIIKGKTYVRVRHEGVTKGALVEHVIKHYNTRGGVDFVLGLGDDVADCDMFEVIAAYHRDAQYRVVSSSETMKEVKVFTCCVGRQPSVANYCLYCAEEVFELMSGLYLQIKRQGRYHSMVELGTVFSRPQSI</sequence>
<keyword evidence="3" id="KW-0378">Hydrolase</keyword>
<dbReference type="GO" id="GO:0005992">
    <property type="term" value="P:trehalose biosynthetic process"/>
    <property type="evidence" value="ECO:0007669"/>
    <property type="project" value="UniProtKB-UniPathway"/>
</dbReference>
<dbReference type="UniPathway" id="UPA00299"/>